<keyword evidence="4" id="KW-0808">Transferase</keyword>
<dbReference type="GO" id="GO:0003964">
    <property type="term" value="F:RNA-directed DNA polymerase activity"/>
    <property type="evidence" value="ECO:0007669"/>
    <property type="project" value="UniProtKB-KW"/>
</dbReference>
<dbReference type="CDD" id="cd00303">
    <property type="entry name" value="retropepsin_like"/>
    <property type="match status" value="1"/>
</dbReference>
<dbReference type="InterPro" id="IPR021109">
    <property type="entry name" value="Peptidase_aspartic_dom_sf"/>
</dbReference>
<keyword evidence="5" id="KW-1185">Reference proteome</keyword>
<reference evidence="4" key="2">
    <citation type="submission" date="2022-01" db="EMBL/GenBank/DDBJ databases">
        <authorList>
            <person name="Yamashiro T."/>
            <person name="Shiraishi A."/>
            <person name="Satake H."/>
            <person name="Nakayama K."/>
        </authorList>
    </citation>
    <scope>NUCLEOTIDE SEQUENCE</scope>
</reference>
<evidence type="ECO:0000313" key="4">
    <source>
        <dbReference type="EMBL" id="GJU09573.1"/>
    </source>
</evidence>
<dbReference type="Gene3D" id="2.40.70.10">
    <property type="entry name" value="Acid Proteases"/>
    <property type="match status" value="1"/>
</dbReference>
<gene>
    <name evidence="4" type="ORF">Tco_1131969</name>
</gene>
<sequence length="571" mass="65127">MTRSSTKELLSPFENPEQKFGSKRRLFDTPSLIESNSPEFDHIFDIEEQSEEGERETMTETMEQYMSKTQENYGGSEHEDTNEHIKKVLEIVDLFHIPKVTQDQIMLQAFPVSLTGAASRWLRNQPSGSITTWKVLKTKFLNKYCPPARTAKKMEEINNFQQEPDESLFRAWERFKEVMMKCPQHYLTDMQEVILFYNGLDVPTRQILDTKGAIPSKTATDAKVAIQEMVEYSQKWHSGTSLSTKSTETSDRLAAIQAQLNNLRREIKKVNEKVYAAQVGCELCKGPHYTKDSPQKEERKTLEEAYYTRSVHHINLADNIEQQGQDSTNKIIETLPLVDLGASVSVMPFFTYTNLGLGILSHTGLTIELADCTIKQPRGIAENVLVRIGKFIFPIDFIILDIPEDNDVPLILGRPFLSTAQGDESFNPTYGDYIELNDLDTPLETKTNQDDFVPIFVKTGSYKMEFFCVIGYKYVIADLLPSLPINLMSKSFYYSISGDKDEGKSHAETLIDIPVFVESFSIISGFTIIDDEEITKGVVLGMRFCKKYASCQRIMKKFALENNCERTMENE</sequence>
<dbReference type="EMBL" id="BQNB010021740">
    <property type="protein sequence ID" value="GJU09573.1"/>
    <property type="molecule type" value="Genomic_DNA"/>
</dbReference>
<organism evidence="4 5">
    <name type="scientific">Tanacetum coccineum</name>
    <dbReference type="NCBI Taxonomy" id="301880"/>
    <lineage>
        <taxon>Eukaryota</taxon>
        <taxon>Viridiplantae</taxon>
        <taxon>Streptophyta</taxon>
        <taxon>Embryophyta</taxon>
        <taxon>Tracheophyta</taxon>
        <taxon>Spermatophyta</taxon>
        <taxon>Magnoliopsida</taxon>
        <taxon>eudicotyledons</taxon>
        <taxon>Gunneridae</taxon>
        <taxon>Pentapetalae</taxon>
        <taxon>asterids</taxon>
        <taxon>campanulids</taxon>
        <taxon>Asterales</taxon>
        <taxon>Asteraceae</taxon>
        <taxon>Asteroideae</taxon>
        <taxon>Anthemideae</taxon>
        <taxon>Anthemidinae</taxon>
        <taxon>Tanacetum</taxon>
    </lineage>
</organism>
<dbReference type="PANTHER" id="PTHR33223">
    <property type="entry name" value="CCHC-TYPE DOMAIN-CONTAINING PROTEIN"/>
    <property type="match status" value="1"/>
</dbReference>
<evidence type="ECO:0000256" key="1">
    <source>
        <dbReference type="SAM" id="Coils"/>
    </source>
</evidence>
<evidence type="ECO:0000313" key="5">
    <source>
        <dbReference type="Proteomes" id="UP001151760"/>
    </source>
</evidence>
<keyword evidence="4" id="KW-0695">RNA-directed DNA polymerase</keyword>
<protein>
    <submittedName>
        <fullName evidence="4">Reverse transcriptase domain-containing protein</fullName>
    </submittedName>
</protein>
<keyword evidence="4" id="KW-0548">Nucleotidyltransferase</keyword>
<dbReference type="Proteomes" id="UP001151760">
    <property type="component" value="Unassembled WGS sequence"/>
</dbReference>
<dbReference type="InterPro" id="IPR005162">
    <property type="entry name" value="Retrotrans_gag_dom"/>
</dbReference>
<feature type="coiled-coil region" evidence="1">
    <location>
        <begin position="246"/>
        <end position="273"/>
    </location>
</feature>
<name>A0ABQ5JDP1_9ASTR</name>
<dbReference type="Pfam" id="PF03732">
    <property type="entry name" value="Retrotrans_gag"/>
    <property type="match status" value="1"/>
</dbReference>
<feature type="region of interest" description="Disordered" evidence="2">
    <location>
        <begin position="1"/>
        <end position="26"/>
    </location>
</feature>
<reference evidence="4" key="1">
    <citation type="journal article" date="2022" name="Int. J. Mol. Sci.">
        <title>Draft Genome of Tanacetum Coccineum: Genomic Comparison of Closely Related Tanacetum-Family Plants.</title>
        <authorList>
            <person name="Yamashiro T."/>
            <person name="Shiraishi A."/>
            <person name="Nakayama K."/>
            <person name="Satake H."/>
        </authorList>
    </citation>
    <scope>NUCLEOTIDE SEQUENCE</scope>
</reference>
<evidence type="ECO:0000259" key="3">
    <source>
        <dbReference type="Pfam" id="PF03732"/>
    </source>
</evidence>
<evidence type="ECO:0000256" key="2">
    <source>
        <dbReference type="SAM" id="MobiDB-lite"/>
    </source>
</evidence>
<keyword evidence="1" id="KW-0175">Coiled coil</keyword>
<proteinExistence type="predicted"/>
<accession>A0ABQ5JDP1</accession>
<comment type="caution">
    <text evidence="4">The sequence shown here is derived from an EMBL/GenBank/DDBJ whole genome shotgun (WGS) entry which is preliminary data.</text>
</comment>
<dbReference type="PANTHER" id="PTHR33223:SF6">
    <property type="entry name" value="CCHC-TYPE DOMAIN-CONTAINING PROTEIN"/>
    <property type="match status" value="1"/>
</dbReference>
<feature type="domain" description="Retrotransposon gag" evidence="3">
    <location>
        <begin position="109"/>
        <end position="201"/>
    </location>
</feature>